<keyword evidence="2" id="KW-1185">Reference proteome</keyword>
<dbReference type="AlphaFoldDB" id="A0A7W6GNU7"/>
<gene>
    <name evidence="1" type="ORF">GGQ64_005598</name>
</gene>
<dbReference type="EMBL" id="JACIEE010000021">
    <property type="protein sequence ID" value="MBB3980344.1"/>
    <property type="molecule type" value="Genomic_DNA"/>
</dbReference>
<proteinExistence type="predicted"/>
<sequence length="56" mass="6099">MPGSLPVAVTLFHKRNDTRTQLDRMRLAHGGSPSMGKVNHKANECGILNPVSCELL</sequence>
<reference evidence="1 2" key="1">
    <citation type="submission" date="2020-08" db="EMBL/GenBank/DDBJ databases">
        <title>Genomic Encyclopedia of Type Strains, Phase IV (KMG-IV): sequencing the most valuable type-strain genomes for metagenomic binning, comparative biology and taxonomic classification.</title>
        <authorList>
            <person name="Goeker M."/>
        </authorList>
    </citation>
    <scope>NUCLEOTIDE SEQUENCE [LARGE SCALE GENOMIC DNA]</scope>
    <source>
        <strain evidence="1 2">DSM 100211</strain>
    </source>
</reference>
<protein>
    <submittedName>
        <fullName evidence="1">Uncharacterized protein</fullName>
    </submittedName>
</protein>
<evidence type="ECO:0000313" key="1">
    <source>
        <dbReference type="EMBL" id="MBB3980344.1"/>
    </source>
</evidence>
<dbReference type="Proteomes" id="UP000574761">
    <property type="component" value="Unassembled WGS sequence"/>
</dbReference>
<organism evidence="1 2">
    <name type="scientific">Mycoplana azooxidifex</name>
    <dbReference type="NCBI Taxonomy" id="1636188"/>
    <lineage>
        <taxon>Bacteria</taxon>
        <taxon>Pseudomonadati</taxon>
        <taxon>Pseudomonadota</taxon>
        <taxon>Alphaproteobacteria</taxon>
        <taxon>Hyphomicrobiales</taxon>
        <taxon>Rhizobiaceae</taxon>
        <taxon>Mycoplana</taxon>
    </lineage>
</organism>
<comment type="caution">
    <text evidence="1">The sequence shown here is derived from an EMBL/GenBank/DDBJ whole genome shotgun (WGS) entry which is preliminary data.</text>
</comment>
<name>A0A7W6GNU7_9HYPH</name>
<evidence type="ECO:0000313" key="2">
    <source>
        <dbReference type="Proteomes" id="UP000574761"/>
    </source>
</evidence>
<accession>A0A7W6GNU7</accession>